<evidence type="ECO:0000256" key="12">
    <source>
        <dbReference type="ARBA" id="ARBA00023268"/>
    </source>
</evidence>
<comment type="catalytic activity">
    <reaction evidence="16 18">
        <text>N-acetyl-alpha-D-glucosamine 1-phosphate + UTP + H(+) = UDP-N-acetyl-alpha-D-glucosamine + diphosphate</text>
        <dbReference type="Rhea" id="RHEA:13509"/>
        <dbReference type="ChEBI" id="CHEBI:15378"/>
        <dbReference type="ChEBI" id="CHEBI:33019"/>
        <dbReference type="ChEBI" id="CHEBI:46398"/>
        <dbReference type="ChEBI" id="CHEBI:57705"/>
        <dbReference type="ChEBI" id="CHEBI:57776"/>
        <dbReference type="EC" id="2.7.7.23"/>
    </reaction>
</comment>
<comment type="pathway">
    <text evidence="18">Bacterial outer membrane biogenesis; LPS lipid A biosynthesis.</text>
</comment>
<evidence type="ECO:0000256" key="7">
    <source>
        <dbReference type="ARBA" id="ARBA00022723"/>
    </source>
</evidence>
<evidence type="ECO:0000256" key="5">
    <source>
        <dbReference type="ARBA" id="ARBA00022679"/>
    </source>
</evidence>
<organism evidence="20 21">
    <name type="scientific">Hoeflea phototrophica (strain DSM 17068 / NCIMB 14078 / DFL-43)</name>
    <dbReference type="NCBI Taxonomy" id="411684"/>
    <lineage>
        <taxon>Bacteria</taxon>
        <taxon>Pseudomonadati</taxon>
        <taxon>Pseudomonadota</taxon>
        <taxon>Alphaproteobacteria</taxon>
        <taxon>Hyphomicrobiales</taxon>
        <taxon>Rhizobiaceae</taxon>
        <taxon>Hoeflea</taxon>
    </lineage>
</organism>
<evidence type="ECO:0000256" key="9">
    <source>
        <dbReference type="ARBA" id="ARBA00022842"/>
    </source>
</evidence>
<keyword evidence="14 18" id="KW-0961">Cell wall biogenesis/degradation</keyword>
<keyword evidence="13 18" id="KW-0012">Acyltransferase</keyword>
<evidence type="ECO:0000256" key="10">
    <source>
        <dbReference type="ARBA" id="ARBA00022960"/>
    </source>
</evidence>
<comment type="cofactor">
    <cofactor evidence="18">
        <name>Mg(2+)</name>
        <dbReference type="ChEBI" id="CHEBI:18420"/>
    </cofactor>
    <text evidence="18">Binds 1 Mg(2+) ion per subunit.</text>
</comment>
<dbReference type="InterPro" id="IPR005882">
    <property type="entry name" value="Bifunctional_GlmU"/>
</dbReference>
<dbReference type="InterPro" id="IPR011004">
    <property type="entry name" value="Trimer_LpxA-like_sf"/>
</dbReference>
<dbReference type="GO" id="GO:0008360">
    <property type="term" value="P:regulation of cell shape"/>
    <property type="evidence" value="ECO:0007669"/>
    <property type="project" value="UniProtKB-KW"/>
</dbReference>
<dbReference type="GO" id="GO:0009252">
    <property type="term" value="P:peptidoglycan biosynthetic process"/>
    <property type="evidence" value="ECO:0007669"/>
    <property type="project" value="UniProtKB-UniRule"/>
</dbReference>
<evidence type="ECO:0000256" key="18">
    <source>
        <dbReference type="HAMAP-Rule" id="MF_01631"/>
    </source>
</evidence>
<comment type="catalytic activity">
    <reaction evidence="15 18">
        <text>alpha-D-glucosamine 1-phosphate + acetyl-CoA = N-acetyl-alpha-D-glucosamine 1-phosphate + CoA + H(+)</text>
        <dbReference type="Rhea" id="RHEA:13725"/>
        <dbReference type="ChEBI" id="CHEBI:15378"/>
        <dbReference type="ChEBI" id="CHEBI:57287"/>
        <dbReference type="ChEBI" id="CHEBI:57288"/>
        <dbReference type="ChEBI" id="CHEBI:57776"/>
        <dbReference type="ChEBI" id="CHEBI:58516"/>
        <dbReference type="EC" id="2.3.1.157"/>
    </reaction>
</comment>
<feature type="binding site" evidence="18">
    <location>
        <position position="230"/>
    </location>
    <ligand>
        <name>Mg(2+)</name>
        <dbReference type="ChEBI" id="CHEBI:18420"/>
    </ligand>
</feature>
<dbReference type="RefSeq" id="WP_007197396.1">
    <property type="nucleotide sequence ID" value="NZ_CM002917.1"/>
</dbReference>
<proteinExistence type="inferred from homology"/>
<comment type="similarity">
    <text evidence="3 18">In the N-terminal section; belongs to the N-acetylglucosamine-1-phosphate uridyltransferase family.</text>
</comment>
<protein>
    <recommendedName>
        <fullName evidence="18">Bifunctional protein GlmU</fullName>
    </recommendedName>
    <domain>
        <recommendedName>
            <fullName evidence="18">UDP-N-acetylglucosamine pyrophosphorylase</fullName>
            <ecNumber evidence="18">2.7.7.23</ecNumber>
        </recommendedName>
        <alternativeName>
            <fullName evidence="18">N-acetylglucosamine-1-phosphate uridyltransferase</fullName>
        </alternativeName>
    </domain>
    <domain>
        <recommendedName>
            <fullName evidence="18">Glucosamine-1-phosphate N-acetyltransferase</fullName>
            <ecNumber evidence="18">2.3.1.157</ecNumber>
        </recommendedName>
    </domain>
</protein>
<dbReference type="InterPro" id="IPR001451">
    <property type="entry name" value="Hexapep"/>
</dbReference>
<dbReference type="HOGENOM" id="CLU_029499_15_2_5"/>
<dbReference type="EMBL" id="ABIA03000002">
    <property type="protein sequence ID" value="EDQ32892.1"/>
    <property type="molecule type" value="Genomic_DNA"/>
</dbReference>
<comment type="subcellular location">
    <subcellularLocation>
        <location evidence="1 18">Cytoplasm</location>
    </subcellularLocation>
</comment>
<evidence type="ECO:0000256" key="16">
    <source>
        <dbReference type="ARBA" id="ARBA00048493"/>
    </source>
</evidence>
<dbReference type="Gene3D" id="2.160.10.10">
    <property type="entry name" value="Hexapeptide repeat proteins"/>
    <property type="match status" value="1"/>
</dbReference>
<feature type="binding site" evidence="18">
    <location>
        <position position="352"/>
    </location>
    <ligand>
        <name>UDP-N-acetyl-alpha-D-glucosamine</name>
        <dbReference type="ChEBI" id="CHEBI:57705"/>
    </ligand>
</feature>
<comment type="subunit">
    <text evidence="18">Homotrimer.</text>
</comment>
<dbReference type="GO" id="GO:0019134">
    <property type="term" value="F:glucosamine-1-phosphate N-acetyltransferase activity"/>
    <property type="evidence" value="ECO:0007669"/>
    <property type="project" value="UniProtKB-UniRule"/>
</dbReference>
<dbReference type="GO" id="GO:0016020">
    <property type="term" value="C:membrane"/>
    <property type="evidence" value="ECO:0007669"/>
    <property type="project" value="GOC"/>
</dbReference>
<dbReference type="GO" id="GO:0003977">
    <property type="term" value="F:UDP-N-acetylglucosamine diphosphorylase activity"/>
    <property type="evidence" value="ECO:0007669"/>
    <property type="project" value="UniProtKB-UniRule"/>
</dbReference>
<feature type="region of interest" description="Linker" evidence="18">
    <location>
        <begin position="233"/>
        <end position="253"/>
    </location>
</feature>
<evidence type="ECO:0000256" key="15">
    <source>
        <dbReference type="ARBA" id="ARBA00048247"/>
    </source>
</evidence>
<dbReference type="CDD" id="cd02540">
    <property type="entry name" value="GT2_GlmU_N_bac"/>
    <property type="match status" value="1"/>
</dbReference>
<feature type="binding site" evidence="18">
    <location>
        <begin position="106"/>
        <end position="108"/>
    </location>
    <ligand>
        <name>UDP-N-acetyl-alpha-D-glucosamine</name>
        <dbReference type="ChEBI" id="CHEBI:57705"/>
    </ligand>
</feature>
<keyword evidence="11 18" id="KW-0573">Peptidoglycan synthesis</keyword>
<reference evidence="20 21" key="2">
    <citation type="submission" date="2012-06" db="EMBL/GenBank/DDBJ databases">
        <authorList>
            <person name="Fiebig A."/>
        </authorList>
    </citation>
    <scope>NUCLEOTIDE SEQUENCE [LARGE SCALE GENOMIC DNA]</scope>
    <source>
        <strain evidence="20 21">DFL-43</strain>
    </source>
</reference>
<keyword evidence="10 18" id="KW-0133">Cell shape</keyword>
<comment type="pathway">
    <text evidence="18">Nucleotide-sugar biosynthesis; UDP-N-acetyl-alpha-D-glucosamine biosynthesis; UDP-N-acetyl-alpha-D-glucosamine from N-acetyl-alpha-D-glucosamine 1-phosphate: step 1/1.</text>
</comment>
<feature type="binding site" evidence="18">
    <location>
        <position position="363"/>
    </location>
    <ligand>
        <name>UDP-N-acetyl-alpha-D-glucosamine</name>
        <dbReference type="ChEBI" id="CHEBI:57705"/>
    </ligand>
</feature>
<evidence type="ECO:0000313" key="21">
    <source>
        <dbReference type="Proteomes" id="UP000004291"/>
    </source>
</evidence>
<evidence type="ECO:0000256" key="11">
    <source>
        <dbReference type="ARBA" id="ARBA00022984"/>
    </source>
</evidence>
<dbReference type="GO" id="GO:0000287">
    <property type="term" value="F:magnesium ion binding"/>
    <property type="evidence" value="ECO:0007669"/>
    <property type="project" value="UniProtKB-UniRule"/>
</dbReference>
<feature type="binding site" evidence="18">
    <location>
        <position position="173"/>
    </location>
    <ligand>
        <name>UDP-N-acetyl-alpha-D-glucosamine</name>
        <dbReference type="ChEBI" id="CHEBI:57705"/>
    </ligand>
</feature>
<evidence type="ECO:0000256" key="3">
    <source>
        <dbReference type="ARBA" id="ARBA00007947"/>
    </source>
</evidence>
<keyword evidence="12 18" id="KW-0511">Multifunctional enzyme</keyword>
<evidence type="ECO:0000256" key="6">
    <source>
        <dbReference type="ARBA" id="ARBA00022695"/>
    </source>
</evidence>
<dbReference type="NCBIfam" id="TIGR01173">
    <property type="entry name" value="glmU"/>
    <property type="match status" value="1"/>
</dbReference>
<keyword evidence="8 18" id="KW-0677">Repeat</keyword>
<dbReference type="HAMAP" id="MF_01631">
    <property type="entry name" value="GlmU"/>
    <property type="match status" value="1"/>
</dbReference>
<feature type="active site" description="Proton acceptor" evidence="18">
    <location>
        <position position="349"/>
    </location>
</feature>
<evidence type="ECO:0000256" key="8">
    <source>
        <dbReference type="ARBA" id="ARBA00022737"/>
    </source>
</evidence>
<dbReference type="eggNOG" id="COG1207">
    <property type="taxonomic scope" value="Bacteria"/>
</dbReference>
<feature type="binding site" evidence="18">
    <location>
        <begin position="372"/>
        <end position="373"/>
    </location>
    <ligand>
        <name>acetyl-CoA</name>
        <dbReference type="ChEBI" id="CHEBI:57288"/>
    </ligand>
</feature>
<keyword evidence="21" id="KW-1185">Reference proteome</keyword>
<dbReference type="GO" id="GO:0071555">
    <property type="term" value="P:cell wall organization"/>
    <property type="evidence" value="ECO:0007669"/>
    <property type="project" value="UniProtKB-KW"/>
</dbReference>
<dbReference type="OrthoDB" id="9775031at2"/>
<dbReference type="EC" id="2.3.1.157" evidence="18"/>
<dbReference type="AlphaFoldDB" id="A9D9A2"/>
<keyword evidence="6 18" id="KW-0548">Nucleotidyltransferase</keyword>
<dbReference type="SUPFAM" id="SSF51161">
    <property type="entry name" value="Trimeric LpxA-like enzymes"/>
    <property type="match status" value="1"/>
</dbReference>
<feature type="binding site" evidence="18">
    <location>
        <position position="24"/>
    </location>
    <ligand>
        <name>UDP-N-acetyl-alpha-D-glucosamine</name>
        <dbReference type="ChEBI" id="CHEBI:57705"/>
    </ligand>
</feature>
<feature type="binding site" evidence="18">
    <location>
        <position position="366"/>
    </location>
    <ligand>
        <name>acetyl-CoA</name>
        <dbReference type="ChEBI" id="CHEBI:57288"/>
    </ligand>
</feature>
<dbReference type="PANTHER" id="PTHR43584">
    <property type="entry name" value="NUCLEOTIDYL TRANSFERASE"/>
    <property type="match status" value="1"/>
</dbReference>
<feature type="binding site" evidence="18">
    <location>
        <position position="337"/>
    </location>
    <ligand>
        <name>UDP-N-acetyl-alpha-D-glucosamine</name>
        <dbReference type="ChEBI" id="CHEBI:57705"/>
    </ligand>
</feature>
<dbReference type="InterPro" id="IPR050065">
    <property type="entry name" value="GlmU-like"/>
</dbReference>
<keyword evidence="4 18" id="KW-0963">Cytoplasm</keyword>
<evidence type="ECO:0000256" key="1">
    <source>
        <dbReference type="ARBA" id="ARBA00004496"/>
    </source>
</evidence>
<comment type="caution">
    <text evidence="20">The sequence shown here is derived from an EMBL/GenBank/DDBJ whole genome shotgun (WGS) entry which is preliminary data.</text>
</comment>
<dbReference type="Gene3D" id="3.90.550.10">
    <property type="entry name" value="Spore Coat Polysaccharide Biosynthesis Protein SpsA, Chain A"/>
    <property type="match status" value="1"/>
</dbReference>
<feature type="binding site" evidence="18">
    <location>
        <position position="409"/>
    </location>
    <ligand>
        <name>acetyl-CoA</name>
        <dbReference type="ChEBI" id="CHEBI:57288"/>
    </ligand>
</feature>
<evidence type="ECO:0000313" key="20">
    <source>
        <dbReference type="EMBL" id="EDQ32892.1"/>
    </source>
</evidence>
<evidence type="ECO:0000259" key="19">
    <source>
        <dbReference type="Pfam" id="PF12804"/>
    </source>
</evidence>
<comment type="function">
    <text evidence="17 18">Catalyzes the last two sequential reactions in the de novo biosynthetic pathway for UDP-N-acetylglucosamine (UDP-GlcNAc). The C-terminal domain catalyzes the transfer of acetyl group from acetyl coenzyme A to glucosamine-1-phosphate (GlcN-1-P) to produce N-acetylglucosamine-1-phosphate (GlcNAc-1-P), which is converted into UDP-GlcNAc by the transfer of uridine 5-monophosphate (from uridine 5-triphosphate), a reaction catalyzed by the N-terminal domain.</text>
</comment>
<dbReference type="STRING" id="411684.HPDFL43_08084"/>
<feature type="region of interest" description="Pyrophosphorylase" evidence="18">
    <location>
        <begin position="1"/>
        <end position="232"/>
    </location>
</feature>
<evidence type="ECO:0000256" key="17">
    <source>
        <dbReference type="ARBA" id="ARBA00049628"/>
    </source>
</evidence>
<sequence length="455" mass="47763">MARTCLAVVLAAGDATRMKSSKSKVLHTVGNLPLIAHVTGSAAAAGVRKIALVVGRDADAVAMAARSGHDVPIAPVMQTERKGTGHAVLMAKDIIAEGYDDVVVLYGDAPMIDPESLRAAVTERSAGADVVVLGFRAADPTGYGRLIERDGELVAIREQKEATAEELEIDFCNGGIITFSGAQAISLLEAIGNDNAKGEYYLTDIVEIARERGLKCVAIEASEEDMMGCNTRAELAEIEVVWQQRARHRAMLSGVTMIDPATVYLSFDTELGNDVVIEPNVWFGPGVRVGQSAVIHAFSHLEGTVVGAHAQIGPFARLRPGADLAEKVKVGNFCEVKKARIGEGAKVNHLSYIGDAVIGAGANIGAGTITCNYDGQNKHLTEIGAGAFIGSNSSLVAPVKIGDGAYVGSGSVVTMDVPEDALAVARARQETKPGRAKRLREKILAIKALKMKSGS</sequence>
<dbReference type="EC" id="2.7.7.23" evidence="18"/>
<dbReference type="InterPro" id="IPR025877">
    <property type="entry name" value="MobA-like_NTP_Trfase"/>
</dbReference>
<feature type="binding site" evidence="18">
    <location>
        <begin position="10"/>
        <end position="13"/>
    </location>
    <ligand>
        <name>UDP-N-acetyl-alpha-D-glucosamine</name>
        <dbReference type="ChEBI" id="CHEBI:57705"/>
    </ligand>
</feature>
<keyword evidence="9 18" id="KW-0460">Magnesium</keyword>
<dbReference type="UniPathway" id="UPA00973"/>
<dbReference type="GO" id="GO:0000902">
    <property type="term" value="P:cell morphogenesis"/>
    <property type="evidence" value="ECO:0007669"/>
    <property type="project" value="UniProtKB-UniRule"/>
</dbReference>
<dbReference type="GO" id="GO:0005737">
    <property type="term" value="C:cytoplasm"/>
    <property type="evidence" value="ECO:0007669"/>
    <property type="project" value="UniProtKB-SubCell"/>
</dbReference>
<dbReference type="InterPro" id="IPR018357">
    <property type="entry name" value="Hexapep_transf_CS"/>
</dbReference>
<feature type="binding site" evidence="18">
    <location>
        <position position="78"/>
    </location>
    <ligand>
        <name>UDP-N-acetyl-alpha-D-glucosamine</name>
        <dbReference type="ChEBI" id="CHEBI:57705"/>
    </ligand>
</feature>
<feature type="binding site" evidence="18">
    <location>
        <position position="144"/>
    </location>
    <ligand>
        <name>UDP-N-acetyl-alpha-D-glucosamine</name>
        <dbReference type="ChEBI" id="CHEBI:57705"/>
    </ligand>
</feature>
<keyword evidence="5 18" id="KW-0808">Transferase</keyword>
<feature type="binding site" evidence="18">
    <location>
        <position position="108"/>
    </location>
    <ligand>
        <name>Mg(2+)</name>
        <dbReference type="ChEBI" id="CHEBI:18420"/>
    </ligand>
</feature>
<dbReference type="SUPFAM" id="SSF53448">
    <property type="entry name" value="Nucleotide-diphospho-sugar transferases"/>
    <property type="match status" value="1"/>
</dbReference>
<evidence type="ECO:0000256" key="2">
    <source>
        <dbReference type="ARBA" id="ARBA00007707"/>
    </source>
</evidence>
<feature type="binding site" evidence="18">
    <location>
        <position position="158"/>
    </location>
    <ligand>
        <name>UDP-N-acetyl-alpha-D-glucosamine</name>
        <dbReference type="ChEBI" id="CHEBI:57705"/>
    </ligand>
</feature>
<feature type="domain" description="MobA-like NTP transferase" evidence="19">
    <location>
        <begin position="7"/>
        <end position="137"/>
    </location>
</feature>
<evidence type="ECO:0000256" key="14">
    <source>
        <dbReference type="ARBA" id="ARBA00023316"/>
    </source>
</evidence>
<feature type="binding site" evidence="18">
    <location>
        <position position="391"/>
    </location>
    <ligand>
        <name>acetyl-CoA</name>
        <dbReference type="ChEBI" id="CHEBI:57288"/>
    </ligand>
</feature>
<dbReference type="InterPro" id="IPR038009">
    <property type="entry name" value="GlmU_C_LbH"/>
</dbReference>
<dbReference type="InterPro" id="IPR029044">
    <property type="entry name" value="Nucleotide-diphossugar_trans"/>
</dbReference>
<evidence type="ECO:0000256" key="13">
    <source>
        <dbReference type="ARBA" id="ARBA00023315"/>
    </source>
</evidence>
<feature type="binding site" evidence="18">
    <location>
        <position position="426"/>
    </location>
    <ligand>
        <name>acetyl-CoA</name>
        <dbReference type="ChEBI" id="CHEBI:57288"/>
    </ligand>
</feature>
<feature type="region of interest" description="N-acetyltransferase" evidence="18">
    <location>
        <begin position="254"/>
        <end position="455"/>
    </location>
</feature>
<accession>A9D9A2</accession>
<comment type="pathway">
    <text evidence="18">Nucleotide-sugar biosynthesis; UDP-N-acetyl-alpha-D-glucosamine biosynthesis; N-acetyl-alpha-D-glucosamine 1-phosphate from alpha-D-glucosamine 6-phosphate (route II): step 2/2.</text>
</comment>
<dbReference type="GO" id="GO:0009245">
    <property type="term" value="P:lipid A biosynthetic process"/>
    <property type="evidence" value="ECO:0007669"/>
    <property type="project" value="UniProtKB-UniRule"/>
</dbReference>
<dbReference type="CDD" id="cd03353">
    <property type="entry name" value="LbH_GlmU_C"/>
    <property type="match status" value="1"/>
</dbReference>
<dbReference type="GO" id="GO:0006048">
    <property type="term" value="P:UDP-N-acetylglucosamine biosynthetic process"/>
    <property type="evidence" value="ECO:0007669"/>
    <property type="project" value="UniProtKB-UniPathway"/>
</dbReference>
<gene>
    <name evidence="18" type="primary">glmU</name>
    <name evidence="20" type="ORF">HPDFL43_08084</name>
</gene>
<dbReference type="PROSITE" id="PS00101">
    <property type="entry name" value="HEXAPEP_TRANSFERASES"/>
    <property type="match status" value="1"/>
</dbReference>
<dbReference type="NCBIfam" id="NF010933">
    <property type="entry name" value="PRK14353.1"/>
    <property type="match status" value="1"/>
</dbReference>
<name>A9D9A2_HOEPD</name>
<dbReference type="UniPathway" id="UPA00113">
    <property type="reaction ID" value="UER00532"/>
</dbReference>
<reference evidence="20 21" key="1">
    <citation type="submission" date="2007-10" db="EMBL/GenBank/DDBJ databases">
        <authorList>
            <person name="Wagner-Dobler I."/>
            <person name="Ferriera S."/>
            <person name="Johnson J."/>
            <person name="Kravitz S."/>
            <person name="Beeson K."/>
            <person name="Sutton G."/>
            <person name="Rogers Y.-H."/>
            <person name="Friedman R."/>
            <person name="Frazier M."/>
            <person name="Venter J.C."/>
        </authorList>
    </citation>
    <scope>NUCLEOTIDE SEQUENCE [LARGE SCALE GENOMIC DNA]</scope>
    <source>
        <strain evidence="20 21">DFL-43</strain>
    </source>
</reference>
<dbReference type="Pfam" id="PF00132">
    <property type="entry name" value="Hexapep"/>
    <property type="match status" value="1"/>
</dbReference>
<evidence type="ECO:0000256" key="4">
    <source>
        <dbReference type="ARBA" id="ARBA00022490"/>
    </source>
</evidence>
<dbReference type="PANTHER" id="PTHR43584:SF3">
    <property type="entry name" value="BIFUNCTIONAL PROTEIN GLMU"/>
    <property type="match status" value="1"/>
</dbReference>
<dbReference type="Proteomes" id="UP000004291">
    <property type="component" value="Chromosome"/>
</dbReference>
<feature type="binding site" evidence="18">
    <location>
        <begin position="83"/>
        <end position="84"/>
    </location>
    <ligand>
        <name>UDP-N-acetyl-alpha-D-glucosamine</name>
        <dbReference type="ChEBI" id="CHEBI:57705"/>
    </ligand>
</feature>
<feature type="binding site" evidence="18">
    <location>
        <position position="230"/>
    </location>
    <ligand>
        <name>UDP-N-acetyl-alpha-D-glucosamine</name>
        <dbReference type="ChEBI" id="CHEBI:57705"/>
    </ligand>
</feature>
<feature type="binding site" evidence="18">
    <location>
        <position position="319"/>
    </location>
    <ligand>
        <name>UDP-N-acetyl-alpha-D-glucosamine</name>
        <dbReference type="ChEBI" id="CHEBI:57705"/>
    </ligand>
</feature>
<comment type="similarity">
    <text evidence="2 18">In the C-terminal section; belongs to the transferase hexapeptide repeat family.</text>
</comment>
<dbReference type="Pfam" id="PF12804">
    <property type="entry name" value="NTP_transf_3"/>
    <property type="match status" value="1"/>
</dbReference>
<keyword evidence="7 18" id="KW-0479">Metal-binding</keyword>